<reference evidence="1 2" key="1">
    <citation type="submission" date="2019-03" db="EMBL/GenBank/DDBJ databases">
        <title>Bradyrhizobium strains diversity.</title>
        <authorList>
            <person name="Urquiaga M.C.O."/>
            <person name="Hungria M."/>
            <person name="Delamuta J.R.M."/>
            <person name="Klepa M.S."/>
        </authorList>
    </citation>
    <scope>NUCLEOTIDE SEQUENCE [LARGE SCALE GENOMIC DNA]</scope>
    <source>
        <strain evidence="1 2">CNPSo 3426</strain>
    </source>
</reference>
<protein>
    <submittedName>
        <fullName evidence="1">Uncharacterized protein</fullName>
    </submittedName>
</protein>
<dbReference type="RefSeq" id="WP_135165960.1">
    <property type="nucleotide sequence ID" value="NZ_SPQS01000016.1"/>
</dbReference>
<organism evidence="1 2">
    <name type="scientific">Bradyrhizobium frederickii</name>
    <dbReference type="NCBI Taxonomy" id="2560054"/>
    <lineage>
        <taxon>Bacteria</taxon>
        <taxon>Pseudomonadati</taxon>
        <taxon>Pseudomonadota</taxon>
        <taxon>Alphaproteobacteria</taxon>
        <taxon>Hyphomicrobiales</taxon>
        <taxon>Nitrobacteraceae</taxon>
        <taxon>Bradyrhizobium</taxon>
    </lineage>
</organism>
<dbReference type="AlphaFoldDB" id="A0A4Y9NUQ7"/>
<evidence type="ECO:0000313" key="1">
    <source>
        <dbReference type="EMBL" id="TFV71681.1"/>
    </source>
</evidence>
<evidence type="ECO:0000313" key="2">
    <source>
        <dbReference type="Proteomes" id="UP000297700"/>
    </source>
</evidence>
<name>A0A4Y9NUQ7_9BRAD</name>
<accession>A0A4Y9NUQ7</accession>
<sequence length="95" mass="10686">MNVKQVAVHLRRPSNNDPGQVTTAYYVLNGDELVMTRGDGTPVDPERFRHKLRPGDDPTAIAGALGKQVRREALKITEEQERFYAPLDYGDSDFI</sequence>
<gene>
    <name evidence="1" type="ORF">E4K64_25475</name>
</gene>
<dbReference type="Proteomes" id="UP000297700">
    <property type="component" value="Unassembled WGS sequence"/>
</dbReference>
<proteinExistence type="predicted"/>
<comment type="caution">
    <text evidence="1">The sequence shown here is derived from an EMBL/GenBank/DDBJ whole genome shotgun (WGS) entry which is preliminary data.</text>
</comment>
<dbReference type="EMBL" id="SPQS01000016">
    <property type="protein sequence ID" value="TFV71681.1"/>
    <property type="molecule type" value="Genomic_DNA"/>
</dbReference>